<dbReference type="Proteomes" id="UP001055115">
    <property type="component" value="Unassembled WGS sequence"/>
</dbReference>
<dbReference type="PANTHER" id="PTHR37535">
    <property type="entry name" value="FLUG DOMAIN PROTEIN"/>
    <property type="match status" value="1"/>
</dbReference>
<gene>
    <name evidence="1" type="ORF">ColSpa_11963</name>
</gene>
<sequence length="164" mass="18456">MDRNNAKELYKFHHTVLIPCFGYRAPNINGKLVLGANNLLAILTFNIAYNTGIFPSKRQRPQLAGCYQLLCYTGARPAEIMHAKKKKPKDGCTEEIFQLKGVKLTNYECSKDAENVDDDDQPPQDNNSLLLNRLLLQETAGRGRPKALCYEDILMMVVCHLVTG</sequence>
<dbReference type="PANTHER" id="PTHR37535:SF4">
    <property type="entry name" value="FLUG DOMAIN-CONTAINING PROTEIN"/>
    <property type="match status" value="1"/>
</dbReference>
<proteinExistence type="predicted"/>
<name>A0AA37US11_9PEZI</name>
<accession>A0AA37US11</accession>
<dbReference type="GeneID" id="73332765"/>
<comment type="caution">
    <text evidence="1">The sequence shown here is derived from an EMBL/GenBank/DDBJ whole genome shotgun (WGS) entry which is preliminary data.</text>
</comment>
<reference evidence="1 2" key="1">
    <citation type="submission" date="2022-03" db="EMBL/GenBank/DDBJ databases">
        <title>Genome data of Colletotrichum spp.</title>
        <authorList>
            <person name="Utami Y.D."/>
            <person name="Hiruma K."/>
        </authorList>
    </citation>
    <scope>NUCLEOTIDE SEQUENCE [LARGE SCALE GENOMIC DNA]</scope>
    <source>
        <strain evidence="1 2">MAFF 239500</strain>
    </source>
</reference>
<organism evidence="1 2">
    <name type="scientific">Colletotrichum spaethianum</name>
    <dbReference type="NCBI Taxonomy" id="700344"/>
    <lineage>
        <taxon>Eukaryota</taxon>
        <taxon>Fungi</taxon>
        <taxon>Dikarya</taxon>
        <taxon>Ascomycota</taxon>
        <taxon>Pezizomycotina</taxon>
        <taxon>Sordariomycetes</taxon>
        <taxon>Hypocreomycetidae</taxon>
        <taxon>Glomerellales</taxon>
        <taxon>Glomerellaceae</taxon>
        <taxon>Colletotrichum</taxon>
        <taxon>Colletotrichum spaethianum species complex</taxon>
    </lineage>
</organism>
<evidence type="ECO:0000313" key="2">
    <source>
        <dbReference type="Proteomes" id="UP001055115"/>
    </source>
</evidence>
<evidence type="ECO:0000313" key="1">
    <source>
        <dbReference type="EMBL" id="GKT51782.1"/>
    </source>
</evidence>
<protein>
    <submittedName>
        <fullName evidence="1">Uncharacterized protein</fullName>
    </submittedName>
</protein>
<dbReference type="EMBL" id="BQXU01000054">
    <property type="protein sequence ID" value="GKT51782.1"/>
    <property type="molecule type" value="Genomic_DNA"/>
</dbReference>
<dbReference type="RefSeq" id="XP_049134132.1">
    <property type="nucleotide sequence ID" value="XM_049278175.1"/>
</dbReference>
<keyword evidence="2" id="KW-1185">Reference proteome</keyword>
<dbReference type="AlphaFoldDB" id="A0AA37US11"/>